<dbReference type="CDD" id="cd21891">
    <property type="entry name" value="SARAH_RASSF3"/>
    <property type="match status" value="1"/>
</dbReference>
<dbReference type="InterPro" id="IPR001494">
    <property type="entry name" value="Importin-beta_N"/>
</dbReference>
<dbReference type="CDD" id="cd21954">
    <property type="entry name" value="TBK1_C"/>
    <property type="match status" value="1"/>
</dbReference>
<dbReference type="SUPFAM" id="SSF56112">
    <property type="entry name" value="Protein kinase-like (PK-like)"/>
    <property type="match status" value="1"/>
</dbReference>
<keyword evidence="3 16" id="KW-0813">Transport</keyword>
<comment type="subcellular location">
    <subcellularLocation>
        <location evidence="1">Cytoplasm</location>
        <location evidence="1">Cytoskeleton</location>
    </subcellularLocation>
    <subcellularLocation>
        <location evidence="16">Nucleus</location>
    </subcellularLocation>
    <subcellularLocation>
        <location evidence="16">Cytoplasm</location>
    </subcellularLocation>
    <text evidence="16">Shuttles between the nucleus and the cytoplasm.</text>
</comment>
<dbReference type="Proteomes" id="UP001166674">
    <property type="component" value="Unassembled WGS sequence"/>
</dbReference>
<dbReference type="InterPro" id="IPR000719">
    <property type="entry name" value="Prot_kinase_dom"/>
</dbReference>
<evidence type="ECO:0000313" key="22">
    <source>
        <dbReference type="EMBL" id="MBZ3887651.1"/>
    </source>
</evidence>
<dbReference type="GO" id="GO:0016239">
    <property type="term" value="P:positive regulation of macroautophagy"/>
    <property type="evidence" value="ECO:0007669"/>
    <property type="project" value="UniProtKB-ARBA"/>
</dbReference>
<dbReference type="InterPro" id="IPR041087">
    <property type="entry name" value="TBK1_ULD"/>
</dbReference>
<dbReference type="InterPro" id="IPR045546">
    <property type="entry name" value="Exportin-T_C"/>
</dbReference>
<feature type="coiled-coil region" evidence="17">
    <location>
        <begin position="1847"/>
        <end position="1874"/>
    </location>
</feature>
<dbReference type="Pfam" id="PF18396">
    <property type="entry name" value="TBK1_ULD"/>
    <property type="match status" value="1"/>
</dbReference>
<dbReference type="GO" id="GO:0000049">
    <property type="term" value="F:tRNA binding"/>
    <property type="evidence" value="ECO:0007669"/>
    <property type="project" value="UniProtKB-UniRule"/>
</dbReference>
<gene>
    <name evidence="22" type="ORF">SUZIE_194020</name>
</gene>
<dbReference type="Gene3D" id="1.20.1270.420">
    <property type="match status" value="1"/>
</dbReference>
<dbReference type="EMBL" id="JAATJV010417528">
    <property type="protein sequence ID" value="MBZ3887651.1"/>
    <property type="molecule type" value="Genomic_DNA"/>
</dbReference>
<sequence>MQDSKEEIVRGLGPTQSCRALAYFEQLKISPDAWQVCAEALAQRTYSDDHIKFFCFQVLEHQVKYKYSELTTVQQQLIRETLISWLQAQMLNPQPEKTFIRNKAAQVFALLFVTEYLTKWPKFFFDILSVVDLNPRGVDLYLRILMAIDSELVDRDVVHTSEASNFTSEARRNTLIKDTMREQCIPSLVESWYQILQNYQYTNSEVTCQCLEVVGAYVSWIDLSLIANDRFINMLLGHMSIEVLREEACDCLFEIVNKGMDPVDKMKLVESLCQVLQTAGFFSIDQEEDVDFLARFSKLVNGMGQSLIVSWSKLIKNGDIKNAQEALQAIETKVALMLQLLIHEDDDISSNIIGFCYDYLHILKQAIMLAVMKKLTYDEEYNFENEGEDEAMFVEYRKQLKLLLDRLAQVSPELLLASVRRVFSSTLQNWQTTRFMEVEVAIRLLYMLAEALPVSHGAHFSGDVSKASALQDMMRTENGYQSLLSSDDQLFIYETAGVLIVNSEYPAERKQALMRNLLTPLMEKFKILLEKLMLAQDEERQATLADCLNHAVGFASRTSKAFSNKQTVKQCGCSEVYLDCLQTFLPALSCPLQKDILRSGVRTFLHRMIICLEEEVLPFIPSASEHMLKDCEAKDLQEFIPLINQITAKFKIQVSPFLQQMFMPLLHAIFEVLLRPAEENDQSAALEKQMLRRSYFAFLQTVTGSGMSEVIANQGAENVERVLITIIQGAVEYPDPIAQKTCFIILSKLVELWGGKDGPVGFADFVYKHIVPACFLAPLKQTFDLADAQTVLALSECAVTLKTIHLKRGPECVQYLQQEYLPSLQVAPEIIQEFCQALQLQRLGKLSATAVAAERPAGVRTRTRARRPSVTWPPARAREAGSSPGRKKAAGTRWRWRGGDPAWSQHAEDEPVHGTGSGLRPSEEGLLPSREWDSPLVTFFPSVDKIGHERVNKVQEYIIIREEEMPLILLERVCEGTACPRLKTGDLFAIKVFNNISFLRPVDVQMREFEVLKKLNHKNIVKLFAIEEETTTRHKVLIMEFCPCGSLYTVLEEPSNAYGLPESEFLIVLRDVVGGMNHLRENGIVHRDIKPGNIMRVIGEDGQSVYKLTDFGAARELEDDEQFVSLYGTEEYLHPDMYERAVLRKDHQKKYGATVDLWSIGVTFYHAATGSLPFRPFEGPRRNKEVMYKIITGKPSGAISGVQKAENGPIDWSGDMPVSCSLSRGLQVLLTPVLANILEADQEKCWGFDQFFAETSDILHRMIIHVFSLQQMTAHKIYIHSYNTATVFHELVYKQTKIISSNQELIYEGRRLVLEPGRLAQHFPRTTEENPIFVVSREPLSTIGLIYEKISLPKVHPRYDLDGDASMAKAITGVVCYACRIASTLLLYQELMRKGIRWLIELVKDDYNETVHKKTEVVITLDFCIRNIEKTVKVYEKLMKINLEATELGEISDIHTKLLRLSSSQGTIETSLQDIDSRLSPGGLLTDAWAHQEGTHPKDRNVEKLQVLLNCITEIYYQFKKDKAERRLAYNEEQIHKFDKQKLYYHATKAMTHFADECVKKYEAFFDKSEEWMRKMLHLRKQLLSLTNQCFDIEEEVSKYQDYTNELQETLPQKMFAASSGIKHTITPIYPSSNTLVEMTLGMKKLKEEMEGVVKELAENNHILERRAPQGKPRAGQQDVEREKEIHNYLSKEEIKEKVHKYNLAVTDKLKMTLNSNGIYTGFIKVQMELCKPPQTSPSPGKVTPSSNGCMNTLHISSTNTVGEVIEALLKKFLVTESPAKFALYKRCHREDQVYACKLSDREHPLYLRLVAGPRTDTLSFVLREHEIGEWEAFSLPELQNFLRILDKEEDEQLQNLKRRYAAYRLKLEEALGEVWKPG</sequence>
<dbReference type="FunFam" id="1.25.10.10:FF:001549">
    <property type="entry name" value="Exportin-T"/>
    <property type="match status" value="1"/>
</dbReference>
<dbReference type="Gene3D" id="1.10.510.10">
    <property type="entry name" value="Transferase(Phosphotransferase) domain 1"/>
    <property type="match status" value="1"/>
</dbReference>
<keyword evidence="10" id="KW-0007">Acetylation</keyword>
<comment type="catalytic activity">
    <reaction evidence="14">
        <text>L-threonyl-[protein] + ATP = O-phospho-L-threonyl-[protein] + ADP + H(+)</text>
        <dbReference type="Rhea" id="RHEA:46608"/>
        <dbReference type="Rhea" id="RHEA-COMP:11060"/>
        <dbReference type="Rhea" id="RHEA-COMP:11605"/>
        <dbReference type="ChEBI" id="CHEBI:15378"/>
        <dbReference type="ChEBI" id="CHEBI:30013"/>
        <dbReference type="ChEBI" id="CHEBI:30616"/>
        <dbReference type="ChEBI" id="CHEBI:61977"/>
        <dbReference type="ChEBI" id="CHEBI:456216"/>
        <dbReference type="EC" id="2.7.11.1"/>
    </reaction>
    <physiologicalReaction direction="left-to-right" evidence="14">
        <dbReference type="Rhea" id="RHEA:46609"/>
    </physiologicalReaction>
</comment>
<dbReference type="GO" id="GO:0032008">
    <property type="term" value="P:positive regulation of TOR signaling"/>
    <property type="evidence" value="ECO:0007669"/>
    <property type="project" value="UniProtKB-ARBA"/>
</dbReference>
<feature type="domain" description="Protein kinase" evidence="19">
    <location>
        <begin position="940"/>
        <end position="1263"/>
    </location>
</feature>
<dbReference type="FunFam" id="1.10.510.10:FF:000100">
    <property type="entry name" value="inhibitor of nuclear factor kappa-B kinase subunit epsilon"/>
    <property type="match status" value="1"/>
</dbReference>
<dbReference type="GO" id="GO:0031267">
    <property type="term" value="F:small GTPase binding"/>
    <property type="evidence" value="ECO:0007669"/>
    <property type="project" value="InterPro"/>
</dbReference>
<evidence type="ECO:0000256" key="12">
    <source>
        <dbReference type="ARBA" id="ARBA00023212"/>
    </source>
</evidence>
<dbReference type="InterPro" id="IPR000159">
    <property type="entry name" value="RA_dom"/>
</dbReference>
<dbReference type="SUPFAM" id="SSF48371">
    <property type="entry name" value="ARM repeat"/>
    <property type="match status" value="1"/>
</dbReference>
<dbReference type="PROSITE" id="PS50200">
    <property type="entry name" value="RA"/>
    <property type="match status" value="1"/>
</dbReference>
<evidence type="ECO:0000256" key="13">
    <source>
        <dbReference type="ARBA" id="ARBA00023242"/>
    </source>
</evidence>
<dbReference type="SUPFAM" id="SSF54236">
    <property type="entry name" value="Ubiquitin-like"/>
    <property type="match status" value="1"/>
</dbReference>
<dbReference type="CDD" id="cd13988">
    <property type="entry name" value="STKc_TBK1"/>
    <property type="match status" value="1"/>
</dbReference>
<dbReference type="PROSITE" id="PS50011">
    <property type="entry name" value="PROTEIN_KINASE_DOM"/>
    <property type="match status" value="1"/>
</dbReference>
<dbReference type="PROSITE" id="PS50951">
    <property type="entry name" value="SARAH"/>
    <property type="match status" value="1"/>
</dbReference>
<dbReference type="GO" id="GO:0005643">
    <property type="term" value="C:nuclear pore"/>
    <property type="evidence" value="ECO:0007669"/>
    <property type="project" value="TreeGrafter"/>
</dbReference>
<dbReference type="SMART" id="SM00220">
    <property type="entry name" value="S_TKc"/>
    <property type="match status" value="1"/>
</dbReference>
<dbReference type="GO" id="GO:0005874">
    <property type="term" value="C:microtubule"/>
    <property type="evidence" value="ECO:0007669"/>
    <property type="project" value="UniProtKB-KW"/>
</dbReference>
<dbReference type="FunFam" id="1.20.1270.420:FF:000001">
    <property type="entry name" value="Serine/threonine-protein kinase TBK1"/>
    <property type="match status" value="1"/>
</dbReference>
<evidence type="ECO:0000256" key="10">
    <source>
        <dbReference type="ARBA" id="ARBA00022990"/>
    </source>
</evidence>
<dbReference type="InterPro" id="IPR029071">
    <property type="entry name" value="Ubiquitin-like_domsf"/>
</dbReference>
<dbReference type="Pfam" id="PF18394">
    <property type="entry name" value="TBK1_CCD1"/>
    <property type="match status" value="1"/>
</dbReference>
<evidence type="ECO:0000256" key="3">
    <source>
        <dbReference type="ARBA" id="ARBA00022448"/>
    </source>
</evidence>
<reference evidence="22" key="1">
    <citation type="submission" date="2020-03" db="EMBL/GenBank/DDBJ databases">
        <title>Studies in the Genomics of Life Span.</title>
        <authorList>
            <person name="Glass D."/>
        </authorList>
    </citation>
    <scope>NUCLEOTIDE SEQUENCE</scope>
    <source>
        <strain evidence="22">SUZIE</strain>
        <tissue evidence="22">Muscle</tissue>
    </source>
</reference>
<dbReference type="Gene3D" id="3.10.20.90">
    <property type="entry name" value="Phosphatidylinositol 3-kinase Catalytic Subunit, Chain A, domain 1"/>
    <property type="match status" value="2"/>
</dbReference>
<dbReference type="InterPro" id="IPR011009">
    <property type="entry name" value="Kinase-like_dom_sf"/>
</dbReference>
<dbReference type="GO" id="GO:0005524">
    <property type="term" value="F:ATP binding"/>
    <property type="evidence" value="ECO:0007669"/>
    <property type="project" value="InterPro"/>
</dbReference>
<feature type="region of interest" description="Disordered" evidence="18">
    <location>
        <begin position="857"/>
        <end position="922"/>
    </location>
</feature>
<dbReference type="Pfam" id="PF00788">
    <property type="entry name" value="RA"/>
    <property type="match status" value="1"/>
</dbReference>
<dbReference type="CDD" id="cd17219">
    <property type="entry name" value="RA_RASSF3"/>
    <property type="match status" value="1"/>
</dbReference>
<keyword evidence="4 16" id="KW-0963">Cytoplasm</keyword>
<dbReference type="PANTHER" id="PTHR15952:SF11">
    <property type="entry name" value="EXPORTIN-T"/>
    <property type="match status" value="1"/>
</dbReference>
<dbReference type="Pfam" id="PF08389">
    <property type="entry name" value="Xpo1"/>
    <property type="match status" value="1"/>
</dbReference>
<dbReference type="InterPro" id="IPR011524">
    <property type="entry name" value="SARAH_dom"/>
</dbReference>
<keyword evidence="22" id="KW-0418">Kinase</keyword>
<dbReference type="CDD" id="cd17127">
    <property type="entry name" value="Ubl_TBK1"/>
    <property type="match status" value="1"/>
</dbReference>
<dbReference type="SMART" id="SM00314">
    <property type="entry name" value="RA"/>
    <property type="match status" value="1"/>
</dbReference>
<keyword evidence="6" id="KW-0399">Innate immunity</keyword>
<name>A0AA41NCG3_SCICA</name>
<dbReference type="GO" id="GO:0032728">
    <property type="term" value="P:positive regulation of interferon-beta production"/>
    <property type="evidence" value="ECO:0007669"/>
    <property type="project" value="UniProtKB-ARBA"/>
</dbReference>
<proteinExistence type="inferred from homology"/>
<evidence type="ECO:0000256" key="15">
    <source>
        <dbReference type="ARBA" id="ARBA00048977"/>
    </source>
</evidence>
<evidence type="ECO:0000256" key="1">
    <source>
        <dbReference type="ARBA" id="ARBA00004245"/>
    </source>
</evidence>
<dbReference type="Pfam" id="PF19282">
    <property type="entry name" value="Exportin-T"/>
    <property type="match status" value="1"/>
</dbReference>
<keyword evidence="11 17" id="KW-0175">Coiled coil</keyword>
<evidence type="ECO:0000256" key="4">
    <source>
        <dbReference type="ARBA" id="ARBA00022490"/>
    </source>
</evidence>
<keyword evidence="12" id="KW-0206">Cytoskeleton</keyword>
<keyword evidence="7" id="KW-0493">Microtubule</keyword>
<dbReference type="GO" id="GO:0005829">
    <property type="term" value="C:cytosol"/>
    <property type="evidence" value="ECO:0007669"/>
    <property type="project" value="UniProtKB-ARBA"/>
</dbReference>
<evidence type="ECO:0000256" key="9">
    <source>
        <dbReference type="ARBA" id="ARBA00022884"/>
    </source>
</evidence>
<dbReference type="InterPro" id="IPR011989">
    <property type="entry name" value="ARM-like"/>
</dbReference>
<evidence type="ECO:0000259" key="21">
    <source>
        <dbReference type="PROSITE" id="PS50951"/>
    </source>
</evidence>
<evidence type="ECO:0000256" key="14">
    <source>
        <dbReference type="ARBA" id="ARBA00048659"/>
    </source>
</evidence>
<evidence type="ECO:0000256" key="11">
    <source>
        <dbReference type="ARBA" id="ARBA00023054"/>
    </source>
</evidence>
<keyword evidence="13 16" id="KW-0539">Nucleus</keyword>
<dbReference type="FunFam" id="3.30.200.20:FF:001212">
    <property type="entry name" value="TANK binding kinase 1"/>
    <property type="match status" value="1"/>
</dbReference>
<evidence type="ECO:0000259" key="20">
    <source>
        <dbReference type="PROSITE" id="PS50200"/>
    </source>
</evidence>
<keyword evidence="22" id="KW-0808">Transferase</keyword>
<dbReference type="GO" id="GO:0045087">
    <property type="term" value="P:innate immune response"/>
    <property type="evidence" value="ECO:0007669"/>
    <property type="project" value="UniProtKB-KW"/>
</dbReference>
<comment type="caution">
    <text evidence="22">The sequence shown here is derived from an EMBL/GenBank/DDBJ whole genome shotgun (WGS) entry which is preliminary data.</text>
</comment>
<keyword evidence="23" id="KW-1185">Reference proteome</keyword>
<evidence type="ECO:0000256" key="7">
    <source>
        <dbReference type="ARBA" id="ARBA00022701"/>
    </source>
</evidence>
<evidence type="ECO:0000256" key="5">
    <source>
        <dbReference type="ARBA" id="ARBA00022555"/>
    </source>
</evidence>
<comment type="catalytic activity">
    <reaction evidence="15">
        <text>L-seryl-[protein] + ATP = O-phospho-L-seryl-[protein] + ADP + H(+)</text>
        <dbReference type="Rhea" id="RHEA:17989"/>
        <dbReference type="Rhea" id="RHEA-COMP:9863"/>
        <dbReference type="Rhea" id="RHEA-COMP:11604"/>
        <dbReference type="ChEBI" id="CHEBI:15378"/>
        <dbReference type="ChEBI" id="CHEBI:29999"/>
        <dbReference type="ChEBI" id="CHEBI:30616"/>
        <dbReference type="ChEBI" id="CHEBI:83421"/>
        <dbReference type="ChEBI" id="CHEBI:456216"/>
        <dbReference type="EC" id="2.7.11.1"/>
    </reaction>
    <physiologicalReaction direction="left-to-right" evidence="15">
        <dbReference type="Rhea" id="RHEA:17990"/>
    </physiologicalReaction>
</comment>
<keyword evidence="9 16" id="KW-0694">RNA-binding</keyword>
<dbReference type="GO" id="GO:0071528">
    <property type="term" value="P:tRNA re-export from nucleus"/>
    <property type="evidence" value="ECO:0007669"/>
    <property type="project" value="UniProtKB-UniRule"/>
</dbReference>
<evidence type="ECO:0000256" key="8">
    <source>
        <dbReference type="ARBA" id="ARBA00022859"/>
    </source>
</evidence>
<dbReference type="Gene3D" id="1.25.10.10">
    <property type="entry name" value="Leucine-rich Repeat Variant"/>
    <property type="match status" value="2"/>
</dbReference>
<dbReference type="FunFam" id="3.10.20.90:FF:000224">
    <property type="entry name" value="ras association domain-containing protein 3"/>
    <property type="match status" value="1"/>
</dbReference>
<dbReference type="InterPro" id="IPR016024">
    <property type="entry name" value="ARM-type_fold"/>
</dbReference>
<dbReference type="GO" id="GO:0007165">
    <property type="term" value="P:signal transduction"/>
    <property type="evidence" value="ECO:0007669"/>
    <property type="project" value="InterPro"/>
</dbReference>
<dbReference type="GO" id="GO:0002218">
    <property type="term" value="P:activation of innate immune response"/>
    <property type="evidence" value="ECO:0007669"/>
    <property type="project" value="UniProtKB-ARBA"/>
</dbReference>
<dbReference type="Gene3D" id="3.30.200.20">
    <property type="entry name" value="Phosphorylase Kinase, domain 1"/>
    <property type="match status" value="1"/>
</dbReference>
<dbReference type="GO" id="GO:0006886">
    <property type="term" value="P:intracellular protein transport"/>
    <property type="evidence" value="ECO:0007669"/>
    <property type="project" value="InterPro"/>
</dbReference>
<evidence type="ECO:0000256" key="16">
    <source>
        <dbReference type="RuleBase" id="RU366037"/>
    </source>
</evidence>
<keyword evidence="5 16" id="KW-0820">tRNA-binding</keyword>
<dbReference type="GO" id="GO:0004674">
    <property type="term" value="F:protein serine/threonine kinase activity"/>
    <property type="evidence" value="ECO:0007669"/>
    <property type="project" value="UniProtKB-EC"/>
</dbReference>
<dbReference type="InterPro" id="IPR041309">
    <property type="entry name" value="TBK1_CC1"/>
</dbReference>
<evidence type="ECO:0000256" key="2">
    <source>
        <dbReference type="ARBA" id="ARBA00018928"/>
    </source>
</evidence>
<feature type="compositionally biased region" description="Basic residues" evidence="18">
    <location>
        <begin position="885"/>
        <end position="896"/>
    </location>
</feature>
<feature type="domain" description="SARAH" evidence="21">
    <location>
        <begin position="1828"/>
        <end position="1875"/>
    </location>
</feature>
<evidence type="ECO:0000256" key="17">
    <source>
        <dbReference type="SAM" id="Coils"/>
    </source>
</evidence>
<protein>
    <recommendedName>
        <fullName evidence="2 16">Exportin-T</fullName>
    </recommendedName>
    <alternativeName>
        <fullName evidence="16">Exportin(tRNA)</fullName>
    </alternativeName>
    <alternativeName>
        <fullName evidence="16">tRNA exportin</fullName>
    </alternativeName>
</protein>
<evidence type="ECO:0000313" key="23">
    <source>
        <dbReference type="Proteomes" id="UP001166674"/>
    </source>
</evidence>
<evidence type="ECO:0000256" key="18">
    <source>
        <dbReference type="SAM" id="MobiDB-lite"/>
    </source>
</evidence>
<accession>A0AA41NCG3</accession>
<dbReference type="Gene3D" id="1.20.5.110">
    <property type="match status" value="1"/>
</dbReference>
<comment type="similarity">
    <text evidence="16">Belongs to the exportin family.</text>
</comment>
<dbReference type="SMART" id="SM00913">
    <property type="entry name" value="IBN_N"/>
    <property type="match status" value="1"/>
</dbReference>
<organism evidence="22 23">
    <name type="scientific">Sciurus carolinensis</name>
    <name type="common">Eastern gray squirrel</name>
    <dbReference type="NCBI Taxonomy" id="30640"/>
    <lineage>
        <taxon>Eukaryota</taxon>
        <taxon>Metazoa</taxon>
        <taxon>Chordata</taxon>
        <taxon>Craniata</taxon>
        <taxon>Vertebrata</taxon>
        <taxon>Euteleostomi</taxon>
        <taxon>Mammalia</taxon>
        <taxon>Eutheria</taxon>
        <taxon>Euarchontoglires</taxon>
        <taxon>Glires</taxon>
        <taxon>Rodentia</taxon>
        <taxon>Sciuromorpha</taxon>
        <taxon>Sciuridae</taxon>
        <taxon>Sciurinae</taxon>
        <taxon>Sciurini</taxon>
        <taxon>Sciurus</taxon>
    </lineage>
</organism>
<dbReference type="Pfam" id="PF03810">
    <property type="entry name" value="IBN_N"/>
    <property type="match status" value="1"/>
</dbReference>
<dbReference type="FunFam" id="3.10.20.90:FF:000112">
    <property type="entry name" value="TANK binding kinase TBK1"/>
    <property type="match status" value="1"/>
</dbReference>
<feature type="domain" description="Ras-associating" evidence="20">
    <location>
        <begin position="1720"/>
        <end position="1828"/>
    </location>
</feature>
<evidence type="ECO:0000259" key="19">
    <source>
        <dbReference type="PROSITE" id="PS50011"/>
    </source>
</evidence>
<evidence type="ECO:0000256" key="6">
    <source>
        <dbReference type="ARBA" id="ARBA00022588"/>
    </source>
</evidence>
<dbReference type="InterPro" id="IPR013598">
    <property type="entry name" value="Exportin-1/Importin-b-like"/>
</dbReference>
<comment type="function">
    <text evidence="16">tRNA nucleus export receptor which facilitates tRNA translocation across the nuclear pore complex.</text>
</comment>
<dbReference type="GO" id="GO:0016363">
    <property type="term" value="C:nuclear matrix"/>
    <property type="evidence" value="ECO:0007669"/>
    <property type="project" value="TreeGrafter"/>
</dbReference>
<dbReference type="InterPro" id="IPR040017">
    <property type="entry name" value="XPOT"/>
</dbReference>
<keyword evidence="8" id="KW-0391">Immunity</keyword>
<dbReference type="Pfam" id="PF16517">
    <property type="entry name" value="Nore1-SARAH"/>
    <property type="match status" value="1"/>
</dbReference>
<dbReference type="PANTHER" id="PTHR15952">
    <property type="entry name" value="EXPORTIN-T/LOS1"/>
    <property type="match status" value="1"/>
</dbReference>
<dbReference type="Pfam" id="PF00069">
    <property type="entry name" value="Pkinase"/>
    <property type="match status" value="1"/>
</dbReference>